<proteinExistence type="predicted"/>
<dbReference type="Proteomes" id="UP000245829">
    <property type="component" value="Unassembled WGS sequence"/>
</dbReference>
<dbReference type="EMBL" id="BGKI01000004">
    <property type="protein sequence ID" value="GBH34197.1"/>
    <property type="molecule type" value="Genomic_DNA"/>
</dbReference>
<keyword evidence="2" id="KW-1185">Reference proteome</keyword>
<comment type="caution">
    <text evidence="1">The sequence shown here is derived from an EMBL/GenBank/DDBJ whole genome shotgun (WGS) entry which is preliminary data.</text>
</comment>
<sequence length="108" mass="12339">MKTDSRIIISIDKQFYSDDDEIRIHVWFNHAFYSPATLTVLSPTGRKIDSSGLKTDVNVTETFAFTCGGPFMFENGYHVIRVECENVVTEAMFEYYNSKNRFGSGFGK</sequence>
<dbReference type="RefSeq" id="WP_109876815.1">
    <property type="nucleotide sequence ID" value="NZ_AP026695.1"/>
</dbReference>
<evidence type="ECO:0000313" key="2">
    <source>
        <dbReference type="Proteomes" id="UP000245829"/>
    </source>
</evidence>
<accession>A0A2S2KRK7</accession>
<protein>
    <submittedName>
        <fullName evidence="1">Uncharacterized protein</fullName>
    </submittedName>
</protein>
<dbReference type="GeneID" id="76208679"/>
<gene>
    <name evidence="1" type="ORF">NZNM25_09880</name>
</gene>
<dbReference type="AlphaFoldDB" id="A0A2S2KRK7"/>
<organism evidence="1 2">
    <name type="scientific">Nitrosopumilus zosterae</name>
    <dbReference type="NCBI Taxonomy" id="718286"/>
    <lineage>
        <taxon>Archaea</taxon>
        <taxon>Nitrososphaerota</taxon>
        <taxon>Nitrososphaeria</taxon>
        <taxon>Nitrosopumilales</taxon>
        <taxon>Nitrosopumilaceae</taxon>
        <taxon>Nitrosopumilus</taxon>
    </lineage>
</organism>
<evidence type="ECO:0000313" key="1">
    <source>
        <dbReference type="EMBL" id="GBH34197.1"/>
    </source>
</evidence>
<reference evidence="1 2" key="1">
    <citation type="submission" date="2018-05" db="EMBL/GenBank/DDBJ databases">
        <title>genome sequencing of Nitrosopumilus sp. NM25.</title>
        <authorList>
            <person name="Mori K."/>
            <person name="Nakagawa T."/>
        </authorList>
    </citation>
    <scope>NUCLEOTIDE SEQUENCE [LARGE SCALE GENOMIC DNA]</scope>
    <source>
        <strain evidence="1 2">NM25</strain>
    </source>
</reference>
<name>A0A2S2KRK7_9ARCH</name>